<feature type="transmembrane region" description="Helical" evidence="1">
    <location>
        <begin position="5"/>
        <end position="26"/>
    </location>
</feature>
<keyword evidence="1" id="KW-1133">Transmembrane helix</keyword>
<proteinExistence type="predicted"/>
<evidence type="ECO:0008006" key="3">
    <source>
        <dbReference type="Google" id="ProtNLM"/>
    </source>
</evidence>
<feature type="non-terminal residue" evidence="2">
    <location>
        <position position="131"/>
    </location>
</feature>
<sequence length="131" mass="14627">KVEWVFFNVSISQAFVITLIYYAFLFDGEQDFMGVAKHALNCVFALIDILLSGIPVLFLHFVHLSLVASVYFVFTAIYWAAGGTNDDGDPYVYPFLDYGNSPYVAVGFVVGSILLLAPLFQALTHGLYRLR</sequence>
<feature type="transmembrane region" description="Helical" evidence="1">
    <location>
        <begin position="64"/>
        <end position="81"/>
    </location>
</feature>
<keyword evidence="1" id="KW-0472">Membrane</keyword>
<evidence type="ECO:0000313" key="2">
    <source>
        <dbReference type="EMBL" id="EEN61723.1"/>
    </source>
</evidence>
<feature type="non-terminal residue" evidence="2">
    <location>
        <position position="1"/>
    </location>
</feature>
<dbReference type="Pfam" id="PF21534">
    <property type="entry name" value="Rost"/>
    <property type="match status" value="1"/>
</dbReference>
<dbReference type="STRING" id="7739.C3YDB2"/>
<keyword evidence="1" id="KW-0812">Transmembrane</keyword>
<accession>C3YDB2</accession>
<dbReference type="eggNOG" id="ENOG502S8CX">
    <property type="taxonomic scope" value="Eukaryota"/>
</dbReference>
<reference evidence="2" key="1">
    <citation type="journal article" date="2008" name="Nature">
        <title>The amphioxus genome and the evolution of the chordate karyotype.</title>
        <authorList>
            <consortium name="US DOE Joint Genome Institute (JGI-PGF)"/>
            <person name="Putnam N.H."/>
            <person name="Butts T."/>
            <person name="Ferrier D.E.K."/>
            <person name="Furlong R.F."/>
            <person name="Hellsten U."/>
            <person name="Kawashima T."/>
            <person name="Robinson-Rechavi M."/>
            <person name="Shoguchi E."/>
            <person name="Terry A."/>
            <person name="Yu J.-K."/>
            <person name="Benito-Gutierrez E.L."/>
            <person name="Dubchak I."/>
            <person name="Garcia-Fernandez J."/>
            <person name="Gibson-Brown J.J."/>
            <person name="Grigoriev I.V."/>
            <person name="Horton A.C."/>
            <person name="de Jong P.J."/>
            <person name="Jurka J."/>
            <person name="Kapitonov V.V."/>
            <person name="Kohara Y."/>
            <person name="Kuroki Y."/>
            <person name="Lindquist E."/>
            <person name="Lucas S."/>
            <person name="Osoegawa K."/>
            <person name="Pennacchio L.A."/>
            <person name="Salamov A.A."/>
            <person name="Satou Y."/>
            <person name="Sauka-Spengler T."/>
            <person name="Schmutz J."/>
            <person name="Shin-I T."/>
            <person name="Toyoda A."/>
            <person name="Bronner-Fraser M."/>
            <person name="Fujiyama A."/>
            <person name="Holland L.Z."/>
            <person name="Holland P.W.H."/>
            <person name="Satoh N."/>
            <person name="Rokhsar D.S."/>
        </authorList>
    </citation>
    <scope>NUCLEOTIDE SEQUENCE [LARGE SCALE GENOMIC DNA]</scope>
    <source>
        <strain evidence="2">S238N-H82</strain>
        <tissue evidence="2">Testes</tissue>
    </source>
</reference>
<dbReference type="InParanoid" id="C3YDB2"/>
<organism>
    <name type="scientific">Branchiostoma floridae</name>
    <name type="common">Florida lancelet</name>
    <name type="synonym">Amphioxus</name>
    <dbReference type="NCBI Taxonomy" id="7739"/>
    <lineage>
        <taxon>Eukaryota</taxon>
        <taxon>Metazoa</taxon>
        <taxon>Chordata</taxon>
        <taxon>Cephalochordata</taxon>
        <taxon>Leptocardii</taxon>
        <taxon>Amphioxiformes</taxon>
        <taxon>Branchiostomatidae</taxon>
        <taxon>Branchiostoma</taxon>
    </lineage>
</organism>
<dbReference type="AlphaFoldDB" id="C3YDB2"/>
<protein>
    <recommendedName>
        <fullName evidence="3">Protein rolling stone</fullName>
    </recommendedName>
</protein>
<feature type="transmembrane region" description="Helical" evidence="1">
    <location>
        <begin position="101"/>
        <end position="123"/>
    </location>
</feature>
<feature type="transmembrane region" description="Helical" evidence="1">
    <location>
        <begin position="38"/>
        <end position="59"/>
    </location>
</feature>
<dbReference type="EMBL" id="GG666503">
    <property type="protein sequence ID" value="EEN61723.1"/>
    <property type="molecule type" value="Genomic_DNA"/>
</dbReference>
<dbReference type="PANTHER" id="PTHR12242:SF1">
    <property type="entry name" value="MYND-TYPE DOMAIN-CONTAINING PROTEIN"/>
    <property type="match status" value="1"/>
</dbReference>
<dbReference type="PANTHER" id="PTHR12242">
    <property type="entry name" value="OS02G0130600 PROTEIN-RELATED"/>
    <property type="match status" value="1"/>
</dbReference>
<dbReference type="InterPro" id="IPR049352">
    <property type="entry name" value="Rost"/>
</dbReference>
<gene>
    <name evidence="2" type="ORF">BRAFLDRAFT_177480</name>
</gene>
<name>C3YDB2_BRAFL</name>
<evidence type="ECO:0000256" key="1">
    <source>
        <dbReference type="SAM" id="Phobius"/>
    </source>
</evidence>